<name>B4VJ97_9CYAN</name>
<proteinExistence type="predicted"/>
<dbReference type="SUPFAM" id="SSF69572">
    <property type="entry name" value="Activating enzymes of the ubiquitin-like proteins"/>
    <property type="match status" value="1"/>
</dbReference>
<dbReference type="GO" id="GO:0061503">
    <property type="term" value="F:tRNA threonylcarbamoyladenosine dehydratase"/>
    <property type="evidence" value="ECO:0007669"/>
    <property type="project" value="TreeGrafter"/>
</dbReference>
<dbReference type="Pfam" id="PF00899">
    <property type="entry name" value="ThiF"/>
    <property type="match status" value="1"/>
</dbReference>
<dbReference type="Proteomes" id="UP000003835">
    <property type="component" value="Unassembled WGS sequence"/>
</dbReference>
<dbReference type="EMBL" id="DS989842">
    <property type="protein sequence ID" value="EDX78275.1"/>
    <property type="molecule type" value="Genomic_DNA"/>
</dbReference>
<sequence>MFLKPLHKRSLLLAKASSPPLTLIVPTYLMSIFFHENLYRTPALMTRLQEFPVTVCGAGALGANLTENLARSGFGRLRVIDRDRIEERNLSTQPYYKSDIGAYKTKILTNTLYRALGVTIDGRAKELTADNCSQLLRDSQLVIDTFDNSVARQAVKDYCQQVQIPCLHLGLASDYAEIIWNDNYRVPSPVNDDICDYPLARNLVMLTVAVAGEVIITFVATEKQQNFTITLADLAVKPLNP</sequence>
<dbReference type="InterPro" id="IPR035985">
    <property type="entry name" value="Ubiquitin-activating_enz"/>
</dbReference>
<gene>
    <name evidence="2" type="ORF">MC7420_8013</name>
</gene>
<protein>
    <submittedName>
        <fullName evidence="2">ThiF family protein</fullName>
    </submittedName>
</protein>
<reference evidence="2 3" key="1">
    <citation type="submission" date="2008-07" db="EMBL/GenBank/DDBJ databases">
        <authorList>
            <person name="Tandeau de Marsac N."/>
            <person name="Ferriera S."/>
            <person name="Johnson J."/>
            <person name="Kravitz S."/>
            <person name="Beeson K."/>
            <person name="Sutton G."/>
            <person name="Rogers Y.-H."/>
            <person name="Friedman R."/>
            <person name="Frazier M."/>
            <person name="Venter J.C."/>
        </authorList>
    </citation>
    <scope>NUCLEOTIDE SEQUENCE [LARGE SCALE GENOMIC DNA]</scope>
    <source>
        <strain evidence="2 3">PCC 7420</strain>
    </source>
</reference>
<dbReference type="Gene3D" id="3.40.50.720">
    <property type="entry name" value="NAD(P)-binding Rossmann-like Domain"/>
    <property type="match status" value="1"/>
</dbReference>
<dbReference type="HOGENOM" id="CLU_1302694_0_0_3"/>
<dbReference type="PANTHER" id="PTHR43267:SF1">
    <property type="entry name" value="TRNA THREONYLCARBAMOYLADENOSINE DEHYDRATASE"/>
    <property type="match status" value="1"/>
</dbReference>
<organism evidence="2 3">
    <name type="scientific">Coleofasciculus chthonoplastes PCC 7420</name>
    <dbReference type="NCBI Taxonomy" id="118168"/>
    <lineage>
        <taxon>Bacteria</taxon>
        <taxon>Bacillati</taxon>
        <taxon>Cyanobacteriota</taxon>
        <taxon>Cyanophyceae</taxon>
        <taxon>Coleofasciculales</taxon>
        <taxon>Coleofasciculaceae</taxon>
        <taxon>Coleofasciculus</taxon>
    </lineage>
</organism>
<dbReference type="CDD" id="cd01483">
    <property type="entry name" value="E1_enzyme_family"/>
    <property type="match status" value="1"/>
</dbReference>
<dbReference type="GO" id="GO:0061504">
    <property type="term" value="P:cyclic threonylcarbamoyladenosine biosynthetic process"/>
    <property type="evidence" value="ECO:0007669"/>
    <property type="project" value="TreeGrafter"/>
</dbReference>
<dbReference type="PANTHER" id="PTHR43267">
    <property type="entry name" value="TRNA THREONYLCARBAMOYLADENOSINE DEHYDRATASE"/>
    <property type="match status" value="1"/>
</dbReference>
<evidence type="ECO:0000313" key="2">
    <source>
        <dbReference type="EMBL" id="EDX78275.1"/>
    </source>
</evidence>
<feature type="domain" description="THIF-type NAD/FAD binding fold" evidence="1">
    <location>
        <begin position="44"/>
        <end position="171"/>
    </location>
</feature>
<dbReference type="STRING" id="118168.MC7420_8013"/>
<dbReference type="eggNOG" id="COG0476">
    <property type="taxonomic scope" value="Bacteria"/>
</dbReference>
<dbReference type="AlphaFoldDB" id="B4VJ97"/>
<keyword evidence="3" id="KW-1185">Reference proteome</keyword>
<evidence type="ECO:0000313" key="3">
    <source>
        <dbReference type="Proteomes" id="UP000003835"/>
    </source>
</evidence>
<dbReference type="InterPro" id="IPR045886">
    <property type="entry name" value="ThiF/MoeB/HesA"/>
</dbReference>
<evidence type="ECO:0000259" key="1">
    <source>
        <dbReference type="Pfam" id="PF00899"/>
    </source>
</evidence>
<accession>B4VJ97</accession>
<dbReference type="InterPro" id="IPR000594">
    <property type="entry name" value="ThiF_NAD_FAD-bd"/>
</dbReference>
<dbReference type="GO" id="GO:0008641">
    <property type="term" value="F:ubiquitin-like modifier activating enzyme activity"/>
    <property type="evidence" value="ECO:0007669"/>
    <property type="project" value="InterPro"/>
</dbReference>